<dbReference type="InterPro" id="IPR009081">
    <property type="entry name" value="PP-bd_ACP"/>
</dbReference>
<dbReference type="AlphaFoldDB" id="A0A0K1E7B3"/>
<evidence type="ECO:0000313" key="3">
    <source>
        <dbReference type="Proteomes" id="UP000067626"/>
    </source>
</evidence>
<evidence type="ECO:0000313" key="2">
    <source>
        <dbReference type="EMBL" id="AKT36468.1"/>
    </source>
</evidence>
<dbReference type="EMBL" id="CP012159">
    <property type="protein sequence ID" value="AKT36468.1"/>
    <property type="molecule type" value="Genomic_DNA"/>
</dbReference>
<reference evidence="2 3" key="1">
    <citation type="submission" date="2015-07" db="EMBL/GenBank/DDBJ databases">
        <title>Genome analysis of myxobacterium Chondromyces crocatus Cm c5 reveals a high potential for natural compound synthesis and the genetic basis for the loss of fruiting body formation.</title>
        <authorList>
            <person name="Zaburannyi N."/>
            <person name="Bunk B."/>
            <person name="Maier J."/>
            <person name="Overmann J."/>
            <person name="Mueller R."/>
        </authorList>
    </citation>
    <scope>NUCLEOTIDE SEQUENCE [LARGE SCALE GENOMIC DNA]</scope>
    <source>
        <strain evidence="2 3">Cm c5</strain>
    </source>
</reference>
<dbReference type="Pfam" id="PF00550">
    <property type="entry name" value="PP-binding"/>
    <property type="match status" value="1"/>
</dbReference>
<name>A0A0K1E7B3_CHOCO</name>
<dbReference type="Proteomes" id="UP000067626">
    <property type="component" value="Chromosome"/>
</dbReference>
<dbReference type="SUPFAM" id="SSF47336">
    <property type="entry name" value="ACP-like"/>
    <property type="match status" value="1"/>
</dbReference>
<accession>A0A0K1E7B3</accession>
<dbReference type="Gene3D" id="1.10.1200.10">
    <property type="entry name" value="ACP-like"/>
    <property type="match status" value="1"/>
</dbReference>
<dbReference type="KEGG" id="ccro:CMC5_005830"/>
<gene>
    <name evidence="2" type="ORF">CMC5_005830</name>
</gene>
<dbReference type="PROSITE" id="PS50075">
    <property type="entry name" value="CARRIER"/>
    <property type="match status" value="1"/>
</dbReference>
<feature type="domain" description="Carrier" evidence="1">
    <location>
        <begin position="8"/>
        <end position="84"/>
    </location>
</feature>
<proteinExistence type="predicted"/>
<organism evidence="2 3">
    <name type="scientific">Chondromyces crocatus</name>
    <dbReference type="NCBI Taxonomy" id="52"/>
    <lineage>
        <taxon>Bacteria</taxon>
        <taxon>Pseudomonadati</taxon>
        <taxon>Myxococcota</taxon>
        <taxon>Polyangia</taxon>
        <taxon>Polyangiales</taxon>
        <taxon>Polyangiaceae</taxon>
        <taxon>Chondromyces</taxon>
    </lineage>
</organism>
<dbReference type="RefSeq" id="WP_245678256.1">
    <property type="nucleotide sequence ID" value="NZ_CP012159.1"/>
</dbReference>
<evidence type="ECO:0000259" key="1">
    <source>
        <dbReference type="PROSITE" id="PS50075"/>
    </source>
</evidence>
<keyword evidence="3" id="KW-1185">Reference proteome</keyword>
<dbReference type="InterPro" id="IPR036736">
    <property type="entry name" value="ACP-like_sf"/>
</dbReference>
<sequence>MSELGVDEREIEAIGIIQRVLAGELEREHPVEPAQSLRELALDSMEVTVLVVELENHFRVRLDPADAAEVATLADLARLVAARAREAS</sequence>
<protein>
    <recommendedName>
        <fullName evidence="1">Carrier domain-containing protein</fullName>
    </recommendedName>
</protein>
<dbReference type="STRING" id="52.CMC5_005830"/>